<evidence type="ECO:0000256" key="3">
    <source>
        <dbReference type="ARBA" id="ARBA00023098"/>
    </source>
</evidence>
<comment type="caution">
    <text evidence="6">The sequence shown here is derived from an EMBL/GenBank/DDBJ whole genome shotgun (WGS) entry which is preliminary data.</text>
</comment>
<dbReference type="AlphaFoldDB" id="A0A512BX73"/>
<dbReference type="InterPro" id="IPR016035">
    <property type="entry name" value="Acyl_Trfase/lysoPLipase"/>
</dbReference>
<dbReference type="InterPro" id="IPR002641">
    <property type="entry name" value="PNPLA_dom"/>
</dbReference>
<protein>
    <submittedName>
        <fullName evidence="6">Patatin</fullName>
    </submittedName>
</protein>
<dbReference type="OrthoDB" id="9807112at2"/>
<dbReference type="Pfam" id="PF12536">
    <property type="entry name" value="DUF3734"/>
    <property type="match status" value="1"/>
</dbReference>
<feature type="short sequence motif" description="GXGXXG" evidence="4">
    <location>
        <begin position="63"/>
        <end position="68"/>
    </location>
</feature>
<dbReference type="SUPFAM" id="SSF52151">
    <property type="entry name" value="FabD/lysophospholipase-like"/>
    <property type="match status" value="1"/>
</dbReference>
<dbReference type="EMBL" id="BJYU01000068">
    <property type="protein sequence ID" value="GEO16558.1"/>
    <property type="molecule type" value="Genomic_DNA"/>
</dbReference>
<dbReference type="RefSeq" id="WP_114188429.1">
    <property type="nucleotide sequence ID" value="NZ_BJYU01000068.1"/>
</dbReference>
<feature type="active site" description="Nucleophile" evidence="4">
    <location>
        <position position="92"/>
    </location>
</feature>
<feature type="short sequence motif" description="DGA/G" evidence="4">
    <location>
        <begin position="249"/>
        <end position="251"/>
    </location>
</feature>
<evidence type="ECO:0000256" key="4">
    <source>
        <dbReference type="PROSITE-ProRule" id="PRU01161"/>
    </source>
</evidence>
<reference evidence="6 7" key="1">
    <citation type="submission" date="2019-07" db="EMBL/GenBank/DDBJ databases">
        <title>Whole genome shotgun sequence of Microvirga aerophila NBRC 106136.</title>
        <authorList>
            <person name="Hosoyama A."/>
            <person name="Uohara A."/>
            <person name="Ohji S."/>
            <person name="Ichikawa N."/>
        </authorList>
    </citation>
    <scope>NUCLEOTIDE SEQUENCE [LARGE SCALE GENOMIC DNA]</scope>
    <source>
        <strain evidence="6 7">NBRC 106136</strain>
    </source>
</reference>
<evidence type="ECO:0000256" key="2">
    <source>
        <dbReference type="ARBA" id="ARBA00022963"/>
    </source>
</evidence>
<dbReference type="InterPro" id="IPR050301">
    <property type="entry name" value="NTE"/>
</dbReference>
<dbReference type="Pfam" id="PF01734">
    <property type="entry name" value="Patatin"/>
    <property type="match status" value="1"/>
</dbReference>
<accession>A0A512BX73</accession>
<evidence type="ECO:0000313" key="7">
    <source>
        <dbReference type="Proteomes" id="UP000321085"/>
    </source>
</evidence>
<sequence>MRKHAAADVLRSDKASGDAVISELERTGTPPEAITEQRLPETVPARPRQVPKELGQIVLVLQGGGALGAYQVGAYQALHEAGVEPDWVIGTSIGAINASLIAGNTPGDRMERLREFWSCMQHSSWMELLGAWPLMGSLAANLTTMAQGIPAFFRPNLPAFLGPHVPLGPEDASYYDTSPLVRTLSDLVEFGRINGSETRLTVGAANVRTSEMRYFDSRDMELDVRHVMASGALPPAFPAIRIDGDLYWDGGVLSNTPLEAVFDDNPRRNSVIFATHIWNPQGKEPDTIWQVLSRHKDVQYASRTTSHMARQKQIHRLRHVIAELVRHLPEAERKTQAVRALAAYGCLTRMHVVRLLAPPLDGEDHTKDIDFSPRGIRKRWEAGYADTSRVLELAPWSGEFDPMEGFILHEARPGAMMTAG</sequence>
<proteinExistence type="predicted"/>
<keyword evidence="3 4" id="KW-0443">Lipid metabolism</keyword>
<organism evidence="6 7">
    <name type="scientific">Microvirga aerophila</name>
    <dbReference type="NCBI Taxonomy" id="670291"/>
    <lineage>
        <taxon>Bacteria</taxon>
        <taxon>Pseudomonadati</taxon>
        <taxon>Pseudomonadota</taxon>
        <taxon>Alphaproteobacteria</taxon>
        <taxon>Hyphomicrobiales</taxon>
        <taxon>Methylobacteriaceae</taxon>
        <taxon>Microvirga</taxon>
    </lineage>
</organism>
<feature type="short sequence motif" description="GXSXG" evidence="4">
    <location>
        <begin position="90"/>
        <end position="94"/>
    </location>
</feature>
<keyword evidence="7" id="KW-1185">Reference proteome</keyword>
<dbReference type="Gene3D" id="3.40.1090.10">
    <property type="entry name" value="Cytosolic phospholipase A2 catalytic domain"/>
    <property type="match status" value="2"/>
</dbReference>
<evidence type="ECO:0000313" key="6">
    <source>
        <dbReference type="EMBL" id="GEO16558.1"/>
    </source>
</evidence>
<keyword evidence="1 4" id="KW-0378">Hydrolase</keyword>
<dbReference type="PANTHER" id="PTHR14226">
    <property type="entry name" value="NEUROPATHY TARGET ESTERASE/SWISS CHEESE D.MELANOGASTER"/>
    <property type="match status" value="1"/>
</dbReference>
<dbReference type="Proteomes" id="UP000321085">
    <property type="component" value="Unassembled WGS sequence"/>
</dbReference>
<dbReference type="GO" id="GO:0016787">
    <property type="term" value="F:hydrolase activity"/>
    <property type="evidence" value="ECO:0007669"/>
    <property type="project" value="UniProtKB-UniRule"/>
</dbReference>
<gene>
    <name evidence="6" type="ORF">MAE02_42540</name>
</gene>
<evidence type="ECO:0000259" key="5">
    <source>
        <dbReference type="PROSITE" id="PS51635"/>
    </source>
</evidence>
<feature type="active site" description="Proton acceptor" evidence="4">
    <location>
        <position position="249"/>
    </location>
</feature>
<dbReference type="InterPro" id="IPR021095">
    <property type="entry name" value="DUF3734"/>
</dbReference>
<name>A0A512BX73_9HYPH</name>
<dbReference type="PROSITE" id="PS51635">
    <property type="entry name" value="PNPLA"/>
    <property type="match status" value="1"/>
</dbReference>
<dbReference type="GO" id="GO:0016042">
    <property type="term" value="P:lipid catabolic process"/>
    <property type="evidence" value="ECO:0007669"/>
    <property type="project" value="UniProtKB-UniRule"/>
</dbReference>
<dbReference type="CDD" id="cd07209">
    <property type="entry name" value="Pat_hypo_Ecoli_Z1214_like"/>
    <property type="match status" value="1"/>
</dbReference>
<evidence type="ECO:0000256" key="1">
    <source>
        <dbReference type="ARBA" id="ARBA00022801"/>
    </source>
</evidence>
<feature type="domain" description="PNPLA" evidence="5">
    <location>
        <begin position="59"/>
        <end position="262"/>
    </location>
</feature>
<keyword evidence="2 4" id="KW-0442">Lipid degradation</keyword>
<dbReference type="PANTHER" id="PTHR14226:SF57">
    <property type="entry name" value="BLR7027 PROTEIN"/>
    <property type="match status" value="1"/>
</dbReference>